<sequence length="143" mass="16502">SCESETMIHNLMSVTRGYMEMNNEMSRTTLTSLAQQHFYVHLLLDMRSHPTTSFTADMVKTLKFLNAVERPAMFTKRIALLGRTSNIRHNVYTEHITREAPPVPRATVNVVYILYKPDLRKYGSYHDLLHEGTSTIHSEDTTE</sequence>
<gene>
    <name evidence="1" type="primary">ORF57256</name>
</gene>
<proteinExistence type="predicted"/>
<name>A0A0B6ZEE6_9EUPU</name>
<dbReference type="EMBL" id="HACG01019220">
    <property type="protein sequence ID" value="CEK66085.1"/>
    <property type="molecule type" value="Transcribed_RNA"/>
</dbReference>
<accession>A0A0B6ZEE6</accession>
<evidence type="ECO:0000313" key="1">
    <source>
        <dbReference type="EMBL" id="CEK66085.1"/>
    </source>
</evidence>
<reference evidence="1" key="1">
    <citation type="submission" date="2014-12" db="EMBL/GenBank/DDBJ databases">
        <title>Insight into the proteome of Arion vulgaris.</title>
        <authorList>
            <person name="Aradska J."/>
            <person name="Bulat T."/>
            <person name="Smidak R."/>
            <person name="Sarate P."/>
            <person name="Gangsoo J."/>
            <person name="Sialana F."/>
            <person name="Bilban M."/>
            <person name="Lubec G."/>
        </authorList>
    </citation>
    <scope>NUCLEOTIDE SEQUENCE</scope>
    <source>
        <tissue evidence="1">Skin</tissue>
    </source>
</reference>
<protein>
    <submittedName>
        <fullName evidence="1">Uncharacterized protein</fullName>
    </submittedName>
</protein>
<feature type="non-terminal residue" evidence="1">
    <location>
        <position position="1"/>
    </location>
</feature>
<organism evidence="1">
    <name type="scientific">Arion vulgaris</name>
    <dbReference type="NCBI Taxonomy" id="1028688"/>
    <lineage>
        <taxon>Eukaryota</taxon>
        <taxon>Metazoa</taxon>
        <taxon>Spiralia</taxon>
        <taxon>Lophotrochozoa</taxon>
        <taxon>Mollusca</taxon>
        <taxon>Gastropoda</taxon>
        <taxon>Heterobranchia</taxon>
        <taxon>Euthyneura</taxon>
        <taxon>Panpulmonata</taxon>
        <taxon>Eupulmonata</taxon>
        <taxon>Stylommatophora</taxon>
        <taxon>Helicina</taxon>
        <taxon>Arionoidea</taxon>
        <taxon>Arionidae</taxon>
        <taxon>Arion</taxon>
    </lineage>
</organism>
<feature type="non-terminal residue" evidence="1">
    <location>
        <position position="143"/>
    </location>
</feature>
<dbReference type="AlphaFoldDB" id="A0A0B6ZEE6"/>